<feature type="compositionally biased region" description="Acidic residues" evidence="5">
    <location>
        <begin position="104"/>
        <end position="138"/>
    </location>
</feature>
<evidence type="ECO:0000256" key="2">
    <source>
        <dbReference type="ARBA" id="ARBA00006644"/>
    </source>
</evidence>
<gene>
    <name evidence="6" type="ORF">D9758_006679</name>
</gene>
<feature type="region of interest" description="Disordered" evidence="5">
    <location>
        <begin position="62"/>
        <end position="174"/>
    </location>
</feature>
<dbReference type="EMBL" id="JAACJM010000025">
    <property type="protein sequence ID" value="KAF5365984.1"/>
    <property type="molecule type" value="Genomic_DNA"/>
</dbReference>
<evidence type="ECO:0000256" key="4">
    <source>
        <dbReference type="ARBA" id="ARBA00023187"/>
    </source>
</evidence>
<evidence type="ECO:0000256" key="3">
    <source>
        <dbReference type="ARBA" id="ARBA00022664"/>
    </source>
</evidence>
<feature type="compositionally biased region" description="Basic and acidic residues" evidence="5">
    <location>
        <begin position="139"/>
        <end position="160"/>
    </location>
</feature>
<evidence type="ECO:0008006" key="8">
    <source>
        <dbReference type="Google" id="ProtNLM"/>
    </source>
</evidence>
<evidence type="ECO:0000256" key="1">
    <source>
        <dbReference type="ARBA" id="ARBA00003777"/>
    </source>
</evidence>
<name>A0A8H5GJL4_9AGAR</name>
<reference evidence="6 7" key="1">
    <citation type="journal article" date="2020" name="ISME J.">
        <title>Uncovering the hidden diversity of litter-decomposition mechanisms in mushroom-forming fungi.</title>
        <authorList>
            <person name="Floudas D."/>
            <person name="Bentzer J."/>
            <person name="Ahren D."/>
            <person name="Johansson T."/>
            <person name="Persson P."/>
            <person name="Tunlid A."/>
        </authorList>
    </citation>
    <scope>NUCLEOTIDE SEQUENCE [LARGE SCALE GENOMIC DNA]</scope>
    <source>
        <strain evidence="6 7">CBS 291.85</strain>
    </source>
</reference>
<dbReference type="InterPro" id="IPR006973">
    <property type="entry name" value="Cwf_Cwc_15"/>
</dbReference>
<dbReference type="GO" id="GO:0003723">
    <property type="term" value="F:RNA binding"/>
    <property type="evidence" value="ECO:0007669"/>
    <property type="project" value="TreeGrafter"/>
</dbReference>
<dbReference type="Pfam" id="PF04889">
    <property type="entry name" value="Cwf_Cwc_15"/>
    <property type="match status" value="1"/>
</dbReference>
<comment type="function">
    <text evidence="1">Involved in pre-mRNA splicing.</text>
</comment>
<keyword evidence="3" id="KW-0507">mRNA processing</keyword>
<feature type="region of interest" description="Disordered" evidence="5">
    <location>
        <begin position="1"/>
        <end position="22"/>
    </location>
</feature>
<proteinExistence type="inferred from homology"/>
<dbReference type="Proteomes" id="UP000559256">
    <property type="component" value="Unassembled WGS sequence"/>
</dbReference>
<dbReference type="OrthoDB" id="30179at2759"/>
<keyword evidence="7" id="KW-1185">Reference proteome</keyword>
<keyword evidence="4" id="KW-0508">mRNA splicing</keyword>
<comment type="caution">
    <text evidence="6">The sequence shown here is derived from an EMBL/GenBank/DDBJ whole genome shotgun (WGS) entry which is preliminary data.</text>
</comment>
<dbReference type="GO" id="GO:0045292">
    <property type="term" value="P:mRNA cis splicing, via spliceosome"/>
    <property type="evidence" value="ECO:0007669"/>
    <property type="project" value="TreeGrafter"/>
</dbReference>
<dbReference type="PANTHER" id="PTHR12718">
    <property type="entry name" value="CELL CYCLE CONTROL PROTEIN CWF15"/>
    <property type="match status" value="1"/>
</dbReference>
<evidence type="ECO:0000313" key="7">
    <source>
        <dbReference type="Proteomes" id="UP000559256"/>
    </source>
</evidence>
<dbReference type="AlphaFoldDB" id="A0A8H5GJL4"/>
<sequence>MSTAHRPTWDPAQAKDVKGGSRQFSVRDMAAHTKLKFRQVGQTSTDEVKKRDLRAELLAAEQEARNKKRKAEGKPIEETPAQAAVDDDEANKRRKLLQDALELDKDDDDDDKDEEDKEKDKDEEGSEEDSDDDEDDTAELLRELEKIKRERAEEKARQEREENEAETASREAEIATANPLLNLAAALGQAPSGLNTTAPGTFSVKRRWDDDLIFKNQAMSSRDKQQGQFVNDLLRTEFHKKFMSKFIK</sequence>
<comment type="similarity">
    <text evidence="2">Belongs to the CWC15 family.</text>
</comment>
<evidence type="ECO:0000313" key="6">
    <source>
        <dbReference type="EMBL" id="KAF5365984.1"/>
    </source>
</evidence>
<protein>
    <recommendedName>
        <fullName evidence="8">Cwf15/Cwc15 cell cycle control protein</fullName>
    </recommendedName>
</protein>
<organism evidence="6 7">
    <name type="scientific">Tetrapyrgos nigripes</name>
    <dbReference type="NCBI Taxonomy" id="182062"/>
    <lineage>
        <taxon>Eukaryota</taxon>
        <taxon>Fungi</taxon>
        <taxon>Dikarya</taxon>
        <taxon>Basidiomycota</taxon>
        <taxon>Agaricomycotina</taxon>
        <taxon>Agaricomycetes</taxon>
        <taxon>Agaricomycetidae</taxon>
        <taxon>Agaricales</taxon>
        <taxon>Marasmiineae</taxon>
        <taxon>Marasmiaceae</taxon>
        <taxon>Tetrapyrgos</taxon>
    </lineage>
</organism>
<evidence type="ECO:0000256" key="5">
    <source>
        <dbReference type="SAM" id="MobiDB-lite"/>
    </source>
</evidence>
<dbReference type="GO" id="GO:0071013">
    <property type="term" value="C:catalytic step 2 spliceosome"/>
    <property type="evidence" value="ECO:0007669"/>
    <property type="project" value="TreeGrafter"/>
</dbReference>
<dbReference type="PANTHER" id="PTHR12718:SF2">
    <property type="entry name" value="SPLICEOSOME-ASSOCIATED PROTEIN CWC15 HOMOLOG"/>
    <property type="match status" value="1"/>
</dbReference>
<accession>A0A8H5GJL4</accession>